<dbReference type="AlphaFoldDB" id="W0LE18"/>
<dbReference type="PANTHER" id="PTHR30121:SF6">
    <property type="entry name" value="SLR6007 PROTEIN"/>
    <property type="match status" value="1"/>
</dbReference>
<dbReference type="STRING" id="1441930.Z042_14150"/>
<gene>
    <name evidence="2" type="ORF">Z042_14150</name>
</gene>
<evidence type="ECO:0000259" key="1">
    <source>
        <dbReference type="Pfam" id="PF12696"/>
    </source>
</evidence>
<dbReference type="InterPro" id="IPR051162">
    <property type="entry name" value="T4SS_component"/>
</dbReference>
<keyword evidence="3" id="KW-1185">Reference proteome</keyword>
<dbReference type="PANTHER" id="PTHR30121">
    <property type="entry name" value="UNCHARACTERIZED PROTEIN YJGR-RELATED"/>
    <property type="match status" value="1"/>
</dbReference>
<dbReference type="InterPro" id="IPR027417">
    <property type="entry name" value="P-loop_NTPase"/>
</dbReference>
<reference evidence="2 3" key="2">
    <citation type="submission" date="2015-03" db="EMBL/GenBank/DDBJ databases">
        <authorList>
            <person name="Chan K.-G."/>
        </authorList>
    </citation>
    <scope>NUCLEOTIDE SEQUENCE [LARGE SCALE GENOMIC DNA]</scope>
    <source>
        <strain evidence="2 3">RB-25</strain>
    </source>
</reference>
<dbReference type="OrthoDB" id="7817736at2"/>
<organism evidence="2 3">
    <name type="scientific">Chania multitudinisentens RB-25</name>
    <dbReference type="NCBI Taxonomy" id="1441930"/>
    <lineage>
        <taxon>Bacteria</taxon>
        <taxon>Pseudomonadati</taxon>
        <taxon>Pseudomonadota</taxon>
        <taxon>Gammaproteobacteria</taxon>
        <taxon>Enterobacterales</taxon>
        <taxon>Yersiniaceae</taxon>
        <taxon>Chania</taxon>
    </lineage>
</organism>
<dbReference type="EMBL" id="CP007044">
    <property type="protein sequence ID" value="AHG20634.1"/>
    <property type="molecule type" value="Genomic_DNA"/>
</dbReference>
<evidence type="ECO:0000313" key="3">
    <source>
        <dbReference type="Proteomes" id="UP000019030"/>
    </source>
</evidence>
<dbReference type="PATRIC" id="fig|1441930.4.peg.2807"/>
<proteinExistence type="predicted"/>
<dbReference type="Gene3D" id="3.40.50.300">
    <property type="entry name" value="P-loop containing nucleotide triphosphate hydrolases"/>
    <property type="match status" value="2"/>
</dbReference>
<dbReference type="NCBIfam" id="TIGR03754">
    <property type="entry name" value="conj_TOL_TraD"/>
    <property type="match status" value="1"/>
</dbReference>
<accession>W0LE18</accession>
<dbReference type="InterPro" id="IPR022458">
    <property type="entry name" value="Conjugative_coupling_TraG/TraD"/>
</dbReference>
<dbReference type="InterPro" id="IPR022503">
    <property type="entry name" value="Conj_coupling_TraG/TraD_PFGI-1"/>
</dbReference>
<dbReference type="InterPro" id="IPR032689">
    <property type="entry name" value="TraG-D_C"/>
</dbReference>
<dbReference type="CDD" id="cd01127">
    <property type="entry name" value="TrwB_TraG_TraD_VirD4"/>
    <property type="match status" value="1"/>
</dbReference>
<dbReference type="RefSeq" id="WP_024910511.1">
    <property type="nucleotide sequence ID" value="NZ_CP007044.2"/>
</dbReference>
<dbReference type="HOGENOM" id="CLU_024857_0_0_6"/>
<dbReference type="SUPFAM" id="SSF52540">
    <property type="entry name" value="P-loop containing nucleoside triphosphate hydrolases"/>
    <property type="match status" value="1"/>
</dbReference>
<feature type="domain" description="TraD/TraG TraM recognition site" evidence="1">
    <location>
        <begin position="501"/>
        <end position="630"/>
    </location>
</feature>
<dbReference type="eggNOG" id="COG3505">
    <property type="taxonomic scope" value="Bacteria"/>
</dbReference>
<protein>
    <submittedName>
        <fullName evidence="2">Conjugal transfer protein TraG</fullName>
    </submittedName>
</protein>
<dbReference type="KEGG" id="sfo:Z042_14150"/>
<name>W0LE18_9GAMM</name>
<dbReference type="Pfam" id="PF12696">
    <property type="entry name" value="TraG-D_C"/>
    <property type="match status" value="1"/>
</dbReference>
<dbReference type="Proteomes" id="UP000019030">
    <property type="component" value="Chromosome"/>
</dbReference>
<sequence>MSDRYVIEALLRPAVELNTAVVAACASYICVTAPWAVALAPSVSYVTAGAFAVFALKRTREGIRVLRYRRNIRRLPRYVMTSAQVPVSHQRLFLGRGFLWEQKHTQRLLATLRPEVERYVNPPALYQAARRFEQRYEYRFPTLCKLLARDSALNPVRPLPPVGGHPALHGIEPDEVNVSMSLGERVGHMLVLGTTRVGKTRLAELLITQDIRRGNVTIVFDPKGDADLLKRMYAEAHRSGRASELQVFHLGWPDISARYNAVGRFNRISEVATRVAGQLEGGGNNAVFREFAWRFVNIIARGLVALGQRPDFGLIMRYVNNISDLYEDYAEFYLSQNAPALWGQIEGLAPILDERDVPRHMEGRSMRVIAIEQVLGSDEGKQVYDPVLDGLRSSVRYDQKYYDKIVASLLPLLEKLTSGKTAQLISPDYTDLTDPRPIFDWQQVIRKKGIVYIGLDALSDPEVAAAVGNSMFADLVSVAGHIYKFGINDGLPGHEEKKTPISLHCDEFNELMGDEFIPLINKGGGAGIEVTAYTQTLPDIEARLGSAAKAAQVVGNFNSLVMLRVRHTETAELMTKQLPEVEVYTKTLVSGVTDISNPDMGSDFTSNTQDRVSSVRTPLITPANVINLPKGQAFALLEGGKLWKIRMPLPAAGNDALMPESLAKIAEYMKKNYRTGDTWWSGTALPGDRAPESDNLVV</sequence>
<evidence type="ECO:0000313" key="2">
    <source>
        <dbReference type="EMBL" id="AHG20634.1"/>
    </source>
</evidence>
<reference evidence="2 3" key="1">
    <citation type="submission" date="2014-01" db="EMBL/GenBank/DDBJ databases">
        <title>Isolation of Serratia multitudinisentens RB-25 from Ex-Landfill site.</title>
        <authorList>
            <person name="Robson E.H.J."/>
        </authorList>
    </citation>
    <scope>NUCLEOTIDE SEQUENCE [LARGE SCALE GENOMIC DNA]</scope>
    <source>
        <strain evidence="2 3">RB-25</strain>
    </source>
</reference>
<dbReference type="NCBIfam" id="TIGR03743">
    <property type="entry name" value="SXT_TraD"/>
    <property type="match status" value="1"/>
</dbReference>